<dbReference type="PANTHER" id="PTHR30535">
    <property type="entry name" value="VITAMIN B12-BINDING PROTEIN"/>
    <property type="match status" value="1"/>
</dbReference>
<protein>
    <submittedName>
        <fullName evidence="2">ABC-type transporter, periplasmic subunit</fullName>
    </submittedName>
</protein>
<dbReference type="PROSITE" id="PS51257">
    <property type="entry name" value="PROKAR_LIPOPROTEIN"/>
    <property type="match status" value="1"/>
</dbReference>
<dbReference type="STRING" id="937775.Metlim_1603"/>
<proteinExistence type="predicted"/>
<dbReference type="HOGENOM" id="CLU_038034_2_0_2"/>
<name>H1Z425_9EURY</name>
<evidence type="ECO:0000259" key="1">
    <source>
        <dbReference type="PROSITE" id="PS50983"/>
    </source>
</evidence>
<keyword evidence="3" id="KW-1185">Reference proteome</keyword>
<dbReference type="OrthoDB" id="24039at2157"/>
<dbReference type="InterPro" id="IPR002491">
    <property type="entry name" value="ABC_transptr_periplasmic_BD"/>
</dbReference>
<dbReference type="EMBL" id="CM001436">
    <property type="protein sequence ID" value="EHQ35704.1"/>
    <property type="molecule type" value="Genomic_DNA"/>
</dbReference>
<dbReference type="RefSeq" id="WP_004077460.1">
    <property type="nucleotide sequence ID" value="NZ_CM001436.1"/>
</dbReference>
<dbReference type="InterPro" id="IPR050902">
    <property type="entry name" value="ABC_Transporter_SBP"/>
</dbReference>
<dbReference type="Gene3D" id="3.40.50.1980">
    <property type="entry name" value="Nitrogenase molybdenum iron protein domain"/>
    <property type="match status" value="2"/>
</dbReference>
<evidence type="ECO:0000313" key="2">
    <source>
        <dbReference type="EMBL" id="EHQ35704.1"/>
    </source>
</evidence>
<feature type="domain" description="Fe/B12 periplasmic-binding" evidence="1">
    <location>
        <begin position="104"/>
        <end position="383"/>
    </location>
</feature>
<dbReference type="AlphaFoldDB" id="H1Z425"/>
<dbReference type="Proteomes" id="UP000005741">
    <property type="component" value="Chromosome"/>
</dbReference>
<dbReference type="PANTHER" id="PTHR30535:SF34">
    <property type="entry name" value="MOLYBDATE-BINDING PROTEIN MOLA"/>
    <property type="match status" value="1"/>
</dbReference>
<dbReference type="SUPFAM" id="SSF53807">
    <property type="entry name" value="Helical backbone' metal receptor"/>
    <property type="match status" value="1"/>
</dbReference>
<accession>H1Z425</accession>
<reference evidence="2 3" key="1">
    <citation type="submission" date="2011-10" db="EMBL/GenBank/DDBJ databases">
        <title>The Improved High-Quality Draft genome of Methanoplanus limicola DSM 2279.</title>
        <authorList>
            <consortium name="US DOE Joint Genome Institute (JGI-PGF)"/>
            <person name="Lucas S."/>
            <person name="Copeland A."/>
            <person name="Lapidus A."/>
            <person name="Glavina del Rio T."/>
            <person name="Dalin E."/>
            <person name="Tice H."/>
            <person name="Bruce D."/>
            <person name="Goodwin L."/>
            <person name="Pitluck S."/>
            <person name="Peters L."/>
            <person name="Mikhailova N."/>
            <person name="Lu M."/>
            <person name="Kyrpides N."/>
            <person name="Mavromatis K."/>
            <person name="Ivanova N."/>
            <person name="Markowitz V."/>
            <person name="Cheng J.-F."/>
            <person name="Hugenholtz P."/>
            <person name="Woyke T."/>
            <person name="Wu D."/>
            <person name="Wirth R."/>
            <person name="Brambilla E.-M."/>
            <person name="Klenk H.-P."/>
            <person name="Eisen J.A."/>
        </authorList>
    </citation>
    <scope>NUCLEOTIDE SEQUENCE [LARGE SCALE GENOMIC DNA]</scope>
    <source>
        <strain evidence="2 3">DSM 2279</strain>
    </source>
</reference>
<dbReference type="Pfam" id="PF01497">
    <property type="entry name" value="Peripla_BP_2"/>
    <property type="match status" value="1"/>
</dbReference>
<dbReference type="PROSITE" id="PS50983">
    <property type="entry name" value="FE_B12_PBP"/>
    <property type="match status" value="1"/>
</dbReference>
<organism evidence="2 3">
    <name type="scientific">Methanoplanus limicola DSM 2279</name>
    <dbReference type="NCBI Taxonomy" id="937775"/>
    <lineage>
        <taxon>Archaea</taxon>
        <taxon>Methanobacteriati</taxon>
        <taxon>Methanobacteriota</taxon>
        <taxon>Stenosarchaea group</taxon>
        <taxon>Methanomicrobia</taxon>
        <taxon>Methanomicrobiales</taxon>
        <taxon>Methanomicrobiaceae</taxon>
        <taxon>Methanoplanus</taxon>
    </lineage>
</organism>
<sequence length="412" mass="46531">MNCIRAILITAFITLIMSCSVHGVMAVASVLPEDTDNNGVISENEISRAILNYLSDKYSVNNGTGSPDYSLADGVYIYNHWDGMPKTVADTSGQEITLYKPIRKAVIMNSEILETLRSLDYDDEKIAGVGKYILEDDIFFPEYADLPNVGSVWSSDTEKIISLEPDSVFIYADFMKDKSDEIQENIQSLNPDIRVFRFDLFNPENYADEVRLLSVIADREEEGEEFAEFYEKQMNTVQDIADLIPEDEKVRVYFESWDDYKSCAEGSGYDEKITIAGGKNIFSNATPEYPVVNPESILFGSPEIIVKLTGSGKLAFGGYADDDNSKTLQVYNDLKSRTGWSTLPAVKDNRFHIINNDIFGGPEHFIGILYLAKWFYPEKFSDIDPQEIHQKYLSDFQGLDYDLNEHGVFVSP</sequence>
<dbReference type="PROSITE" id="PS00018">
    <property type="entry name" value="EF_HAND_1"/>
    <property type="match status" value="1"/>
</dbReference>
<dbReference type="InParanoid" id="H1Z425"/>
<evidence type="ECO:0000313" key="3">
    <source>
        <dbReference type="Proteomes" id="UP000005741"/>
    </source>
</evidence>
<dbReference type="InterPro" id="IPR018247">
    <property type="entry name" value="EF_Hand_1_Ca_BS"/>
</dbReference>
<gene>
    <name evidence="2" type="ORF">Metlim_1603</name>
</gene>